<evidence type="ECO:0000256" key="7">
    <source>
        <dbReference type="ARBA" id="ARBA00022989"/>
    </source>
</evidence>
<keyword evidence="12 15" id="KW-1071">Ligand-gated ion channel</keyword>
<comment type="function">
    <text evidence="14">Glutamate-gated receptor that probably acts as a non-selective cation channel. May be involved in light-signal transduction and calcium homeostasis via the regulation of calcium influx into cells.</text>
</comment>
<dbReference type="SUPFAM" id="SSF53822">
    <property type="entry name" value="Periplasmic binding protein-like I"/>
    <property type="match status" value="1"/>
</dbReference>
<evidence type="ECO:0000256" key="15">
    <source>
        <dbReference type="PIRNR" id="PIRNR037090"/>
    </source>
</evidence>
<keyword evidence="5 17" id="KW-0812">Transmembrane</keyword>
<evidence type="ECO:0000256" key="8">
    <source>
        <dbReference type="ARBA" id="ARBA00023065"/>
    </source>
</evidence>
<evidence type="ECO:0000256" key="10">
    <source>
        <dbReference type="ARBA" id="ARBA00023170"/>
    </source>
</evidence>
<feature type="chain" id="PRO_5042238319" description="Glutamate receptor" evidence="18">
    <location>
        <begin position="30"/>
        <end position="916"/>
    </location>
</feature>
<comment type="caution">
    <text evidence="20">The sequence shown here is derived from an EMBL/GenBank/DDBJ whole genome shotgun (WGS) entry which is preliminary data.</text>
</comment>
<accession>A0AAD4T9B6</accession>
<dbReference type="FunFam" id="1.10.287.70:FF:000037">
    <property type="entry name" value="Glutamate receptor"/>
    <property type="match status" value="1"/>
</dbReference>
<comment type="function">
    <text evidence="15">Glutamate-gated receptor that probably acts as non-selective cation channel.</text>
</comment>
<evidence type="ECO:0000256" key="11">
    <source>
        <dbReference type="ARBA" id="ARBA00023180"/>
    </source>
</evidence>
<dbReference type="Pfam" id="PF01094">
    <property type="entry name" value="ANF_receptor"/>
    <property type="match status" value="1"/>
</dbReference>
<comment type="subcellular location">
    <subcellularLocation>
        <location evidence="1">Membrane</location>
        <topology evidence="1">Multi-pass membrane protein</topology>
    </subcellularLocation>
</comment>
<comment type="similarity">
    <text evidence="2 15">Belongs to the glutamate-gated ion channel (TC 1.A.10.1) family.</text>
</comment>
<dbReference type="Gene3D" id="3.40.190.10">
    <property type="entry name" value="Periplasmic binding protein-like II"/>
    <property type="match status" value="1"/>
</dbReference>
<keyword evidence="9 15" id="KW-0472">Membrane</keyword>
<sequence length="916" mass="102496">MSNSTPVTPCLYFLSFLLSFLMSITMVVSQNTTTTIPFDVGLILDLNSSIEMTSMISISVALTDFYATHNFYKTRIVLHTRDSKNDNVHAASAALDLLRHINVKVIIVPEKSVQASFVFDVGEKAQVPIISFPAFSPSVSSSRSSHYFITTSQKNESSQAKAITAIIQGFAWKEIVFIHEDTEYGNGFIPYLISAFQEFDAQVSYMSVISPSATDTQILMELDKLMKLQPRVFIVHMKPSLGSRLFLMAQEANMTSEGYAWIITDSMTNFLNSMNSSVIEAMQGVIGVNPYIPQSKELHTFRNKWRKKFFEKKSGTEIADMSIHDLWAYDTVWALAMAAEKFGLNIDTPFQRPQPIDNSSDIAAIGVSLIGPKLLQRIQNTRFKGICGEFFLINGQLQTSIFEIVNVFGNGSKQIGFWTPKVGISRNLSTTSNSSSVYSTSISNLRVVIWPGDSIIVPRGWAISSNGRKLRIAVPMKTRVSVSGYSIDVFMALMTSLPYTVPYEFIPMGFDSYDDMLYQVDIQKFDGVVGDVTILPNRSLYADFTLPYTESGISSIVRIKEAEKKNPWVFLKPLSLGLWLSALGAFTFTGCVIWVLEHRINGKFSGSLSNQLVMIFWFAFSTVVFAHREKVRNDLSRMVLIIWVFVVLVLTSSYTASLTSTLTVQQLAVSDLRNGEYIGYQSGSYVKYALRKLGFDESKLRAYNTEQEYADALSKGSQNGGVGAIFDEIPYLRLFLSKYCDRYAMTGPTYYSNGFGFAFRKGSLFVGDVSKAITEADDSNWPSVIDLKWFGNKTNCREPGSTTPLTGLTIDSFRGLFLMSAVTSGFALLIFFYLFVRENMDIWKNSVASAENNSIKQRLVNLAIRFYHQADNPISKNVLSAADFEDEARRRIMDEASGYGIYTSTTDDNILEDSDH</sequence>
<dbReference type="InterPro" id="IPR017103">
    <property type="entry name" value="Iontropic_Glu_rcpt_pln"/>
</dbReference>
<dbReference type="CDD" id="cd19990">
    <property type="entry name" value="PBP1_GABAb_receptor_plant"/>
    <property type="match status" value="1"/>
</dbReference>
<dbReference type="FunFam" id="3.40.190.10:FF:000217">
    <property type="entry name" value="Glutamate receptor"/>
    <property type="match status" value="1"/>
</dbReference>
<keyword evidence="11" id="KW-0325">Glycoprotein</keyword>
<keyword evidence="16" id="KW-1015">Disulfide bond</keyword>
<dbReference type="InterPro" id="IPR001828">
    <property type="entry name" value="ANF_lig-bd_rcpt"/>
</dbReference>
<dbReference type="InterPro" id="IPR001320">
    <property type="entry name" value="Iontro_rcpt_C"/>
</dbReference>
<feature type="signal peptide" evidence="18">
    <location>
        <begin position="1"/>
        <end position="29"/>
    </location>
</feature>
<organism evidence="20 21">
    <name type="scientific">Papaver atlanticum</name>
    <dbReference type="NCBI Taxonomy" id="357466"/>
    <lineage>
        <taxon>Eukaryota</taxon>
        <taxon>Viridiplantae</taxon>
        <taxon>Streptophyta</taxon>
        <taxon>Embryophyta</taxon>
        <taxon>Tracheophyta</taxon>
        <taxon>Spermatophyta</taxon>
        <taxon>Magnoliopsida</taxon>
        <taxon>Ranunculales</taxon>
        <taxon>Papaveraceae</taxon>
        <taxon>Papaveroideae</taxon>
        <taxon>Papaver</taxon>
    </lineage>
</organism>
<evidence type="ECO:0000256" key="13">
    <source>
        <dbReference type="ARBA" id="ARBA00023303"/>
    </source>
</evidence>
<dbReference type="AlphaFoldDB" id="A0AAD4T9B6"/>
<keyword evidence="13 15" id="KW-0407">Ion channel</keyword>
<dbReference type="GO" id="GO:0015276">
    <property type="term" value="F:ligand-gated monoatomic ion channel activity"/>
    <property type="evidence" value="ECO:0007669"/>
    <property type="project" value="InterPro"/>
</dbReference>
<reference evidence="20" key="1">
    <citation type="submission" date="2022-04" db="EMBL/GenBank/DDBJ databases">
        <title>A functionally conserved STORR gene fusion in Papaver species that diverged 16.8 million years ago.</title>
        <authorList>
            <person name="Catania T."/>
        </authorList>
    </citation>
    <scope>NUCLEOTIDE SEQUENCE</scope>
    <source>
        <strain evidence="20">S-188037</strain>
    </source>
</reference>
<feature type="transmembrane region" description="Helical" evidence="17">
    <location>
        <begin position="574"/>
        <end position="596"/>
    </location>
</feature>
<evidence type="ECO:0000256" key="6">
    <source>
        <dbReference type="ARBA" id="ARBA00022729"/>
    </source>
</evidence>
<dbReference type="InterPro" id="IPR015683">
    <property type="entry name" value="Ionotropic_Glu_rcpt"/>
</dbReference>
<dbReference type="Gene3D" id="3.40.50.2300">
    <property type="match status" value="2"/>
</dbReference>
<evidence type="ECO:0000256" key="2">
    <source>
        <dbReference type="ARBA" id="ARBA00008685"/>
    </source>
</evidence>
<evidence type="ECO:0000256" key="1">
    <source>
        <dbReference type="ARBA" id="ARBA00004141"/>
    </source>
</evidence>
<comment type="subunit">
    <text evidence="3">May form heteromers.</text>
</comment>
<dbReference type="InterPro" id="IPR028082">
    <property type="entry name" value="Peripla_BP_I"/>
</dbReference>
<dbReference type="PANTHER" id="PTHR34836:SF1">
    <property type="entry name" value="OS09G0428600 PROTEIN"/>
    <property type="match status" value="1"/>
</dbReference>
<evidence type="ECO:0000256" key="4">
    <source>
        <dbReference type="ARBA" id="ARBA00022448"/>
    </source>
</evidence>
<gene>
    <name evidence="20" type="ORF">MKW98_016436</name>
</gene>
<dbReference type="Proteomes" id="UP001202328">
    <property type="component" value="Unassembled WGS sequence"/>
</dbReference>
<evidence type="ECO:0000256" key="14">
    <source>
        <dbReference type="ARBA" id="ARBA00049638"/>
    </source>
</evidence>
<feature type="domain" description="Ionotropic glutamate receptor C-terminal" evidence="19">
    <location>
        <begin position="469"/>
        <end position="792"/>
    </location>
</feature>
<evidence type="ECO:0000256" key="3">
    <source>
        <dbReference type="ARBA" id="ARBA00011095"/>
    </source>
</evidence>
<protein>
    <recommendedName>
        <fullName evidence="15">Glutamate receptor</fullName>
    </recommendedName>
</protein>
<evidence type="ECO:0000259" key="19">
    <source>
        <dbReference type="SMART" id="SM00079"/>
    </source>
</evidence>
<dbReference type="InterPro" id="IPR044440">
    <property type="entry name" value="GABAb_receptor_plant_PBP1"/>
</dbReference>
<evidence type="ECO:0000256" key="5">
    <source>
        <dbReference type="ARBA" id="ARBA00022692"/>
    </source>
</evidence>
<dbReference type="PANTHER" id="PTHR34836">
    <property type="entry name" value="OS06G0188250 PROTEIN"/>
    <property type="match status" value="1"/>
</dbReference>
<evidence type="ECO:0000313" key="21">
    <source>
        <dbReference type="Proteomes" id="UP001202328"/>
    </source>
</evidence>
<keyword evidence="21" id="KW-1185">Reference proteome</keyword>
<proteinExistence type="inferred from homology"/>
<evidence type="ECO:0000256" key="9">
    <source>
        <dbReference type="ARBA" id="ARBA00023136"/>
    </source>
</evidence>
<evidence type="ECO:0000256" key="18">
    <source>
        <dbReference type="SAM" id="SignalP"/>
    </source>
</evidence>
<keyword evidence="7 17" id="KW-1133">Transmembrane helix</keyword>
<keyword evidence="8 15" id="KW-0406">Ion transport</keyword>
<dbReference type="GO" id="GO:0016020">
    <property type="term" value="C:membrane"/>
    <property type="evidence" value="ECO:0007669"/>
    <property type="project" value="UniProtKB-SubCell"/>
</dbReference>
<feature type="transmembrane region" description="Helical" evidence="17">
    <location>
        <begin position="53"/>
        <end position="72"/>
    </location>
</feature>
<feature type="transmembrane region" description="Helical" evidence="17">
    <location>
        <begin position="608"/>
        <end position="626"/>
    </location>
</feature>
<keyword evidence="10 15" id="KW-0675">Receptor</keyword>
<evidence type="ECO:0000313" key="20">
    <source>
        <dbReference type="EMBL" id="KAI3944206.1"/>
    </source>
</evidence>
<keyword evidence="6 18" id="KW-0732">Signal</keyword>
<evidence type="ECO:0000256" key="17">
    <source>
        <dbReference type="SAM" id="Phobius"/>
    </source>
</evidence>
<dbReference type="Pfam" id="PF00060">
    <property type="entry name" value="Lig_chan"/>
    <property type="match status" value="1"/>
</dbReference>
<dbReference type="CDD" id="cd13686">
    <property type="entry name" value="GluR_Plant"/>
    <property type="match status" value="1"/>
</dbReference>
<feature type="transmembrane region" description="Helical" evidence="17">
    <location>
        <begin position="638"/>
        <end position="656"/>
    </location>
</feature>
<evidence type="ECO:0000256" key="16">
    <source>
        <dbReference type="PIRSR" id="PIRSR037090-50"/>
    </source>
</evidence>
<dbReference type="FunFam" id="3.40.50.2300:FF:000310">
    <property type="entry name" value="Glutamate receptor"/>
    <property type="match status" value="1"/>
</dbReference>
<dbReference type="SMART" id="SM00079">
    <property type="entry name" value="PBPe"/>
    <property type="match status" value="1"/>
</dbReference>
<dbReference type="PIRSF" id="PIRSF037090">
    <property type="entry name" value="Iontro_Glu-like_rcpt_pln"/>
    <property type="match status" value="1"/>
</dbReference>
<dbReference type="EMBL" id="JAJJMB010004060">
    <property type="protein sequence ID" value="KAI3944206.1"/>
    <property type="molecule type" value="Genomic_DNA"/>
</dbReference>
<keyword evidence="4 15" id="KW-0813">Transport</keyword>
<dbReference type="Gene3D" id="1.10.287.70">
    <property type="match status" value="1"/>
</dbReference>
<dbReference type="FunFam" id="3.40.50.2300:FF:000188">
    <property type="entry name" value="Glutamate receptor"/>
    <property type="match status" value="1"/>
</dbReference>
<dbReference type="SUPFAM" id="SSF53850">
    <property type="entry name" value="Periplasmic binding protein-like II"/>
    <property type="match status" value="1"/>
</dbReference>
<evidence type="ECO:0000256" key="12">
    <source>
        <dbReference type="ARBA" id="ARBA00023286"/>
    </source>
</evidence>
<name>A0AAD4T9B6_9MAGN</name>
<feature type="transmembrane region" description="Helical" evidence="17">
    <location>
        <begin position="816"/>
        <end position="836"/>
    </location>
</feature>
<feature type="disulfide bond" evidence="16">
    <location>
        <begin position="740"/>
        <end position="796"/>
    </location>
</feature>